<evidence type="ECO:0000313" key="2">
    <source>
        <dbReference type="EMBL" id="BBX84370.1"/>
    </source>
</evidence>
<dbReference type="InterPro" id="IPR038232">
    <property type="entry name" value="PknH-like_Extracell_sf"/>
</dbReference>
<accession>A0ABM7ICM8</accession>
<organism evidence="2 3">
    <name type="scientific">Mycolicibacterium aubagnense</name>
    <dbReference type="NCBI Taxonomy" id="319707"/>
    <lineage>
        <taxon>Bacteria</taxon>
        <taxon>Bacillati</taxon>
        <taxon>Actinomycetota</taxon>
        <taxon>Actinomycetes</taxon>
        <taxon>Mycobacteriales</taxon>
        <taxon>Mycobacteriaceae</taxon>
        <taxon>Mycolicibacterium</taxon>
    </lineage>
</organism>
<reference evidence="2 3" key="1">
    <citation type="journal article" date="2019" name="Emerg. Microbes Infect.">
        <title>Comprehensive subspecies identification of 175 nontuberculous mycobacteria species based on 7547 genomic profiles.</title>
        <authorList>
            <person name="Matsumoto Y."/>
            <person name="Kinjo T."/>
            <person name="Motooka D."/>
            <person name="Nabeya D."/>
            <person name="Jung N."/>
            <person name="Uechi K."/>
            <person name="Horii T."/>
            <person name="Iida T."/>
            <person name="Fujita J."/>
            <person name="Nakamura S."/>
        </authorList>
    </citation>
    <scope>NUCLEOTIDE SEQUENCE [LARGE SCALE GENOMIC DNA]</scope>
    <source>
        <strain evidence="2 3">JCM 15296</strain>
    </source>
</reference>
<dbReference type="InterPro" id="IPR026954">
    <property type="entry name" value="PknH-like_Extracell"/>
</dbReference>
<sequence length="192" mass="19525">MDQLKGLMPEANQVSATVNVPNLGISESHDSLSLLPDDYVSDMTCVGAVADAAIQPYSESPVVLVRTQDYAPADGSARFSAITSAILYETAQDARDQVTATTKGWQGCSGKSVQVKTVPPATYVIGAPAAAGDVQTLVNNRTVPPEPGGNCGRGISSRSNLVIDVTVCGGDPAVVGATAAALVNLIAGKVPA</sequence>
<name>A0ABM7ICM8_9MYCO</name>
<protein>
    <recommendedName>
        <fullName evidence="1">PknH-like extracellular domain-containing protein</fullName>
    </recommendedName>
</protein>
<dbReference type="Pfam" id="PF14032">
    <property type="entry name" value="PknH_C"/>
    <property type="match status" value="1"/>
</dbReference>
<feature type="domain" description="PknH-like extracellular" evidence="1">
    <location>
        <begin position="2"/>
        <end position="189"/>
    </location>
</feature>
<proteinExistence type="predicted"/>
<dbReference type="Gene3D" id="3.40.1000.70">
    <property type="entry name" value="PknH-like extracellular domain"/>
    <property type="match status" value="1"/>
</dbReference>
<keyword evidence="3" id="KW-1185">Reference proteome</keyword>
<dbReference type="Proteomes" id="UP000465609">
    <property type="component" value="Chromosome"/>
</dbReference>
<gene>
    <name evidence="2" type="ORF">MAUB_22430</name>
</gene>
<evidence type="ECO:0000259" key="1">
    <source>
        <dbReference type="Pfam" id="PF14032"/>
    </source>
</evidence>
<dbReference type="EMBL" id="AP022577">
    <property type="protein sequence ID" value="BBX84370.1"/>
    <property type="molecule type" value="Genomic_DNA"/>
</dbReference>
<evidence type="ECO:0000313" key="3">
    <source>
        <dbReference type="Proteomes" id="UP000465609"/>
    </source>
</evidence>